<keyword evidence="1" id="KW-0472">Membrane</keyword>
<dbReference type="Proteomes" id="UP000070160">
    <property type="component" value="Unassembled WGS sequence"/>
</dbReference>
<evidence type="ECO:0000313" key="3">
    <source>
        <dbReference type="Proteomes" id="UP000070160"/>
    </source>
</evidence>
<feature type="transmembrane region" description="Helical" evidence="1">
    <location>
        <begin position="166"/>
        <end position="186"/>
    </location>
</feature>
<keyword evidence="1" id="KW-1133">Transmembrane helix</keyword>
<proteinExistence type="predicted"/>
<reference evidence="3" key="1">
    <citation type="submission" date="2016-01" db="EMBL/GenBank/DDBJ databases">
        <authorList>
            <person name="Mitreva M."/>
            <person name="Pepin K.H."/>
            <person name="Mihindukulasuriya K.A."/>
            <person name="Fulton R."/>
            <person name="Fronick C."/>
            <person name="O'Laughlin M."/>
            <person name="Miner T."/>
            <person name="Herter B."/>
            <person name="Rosa B.A."/>
            <person name="Cordes M."/>
            <person name="Tomlinson C."/>
            <person name="Wollam A."/>
            <person name="Palsikar V.B."/>
            <person name="Mardis E.R."/>
            <person name="Wilson R.K."/>
        </authorList>
    </citation>
    <scope>NUCLEOTIDE SEQUENCE [LARGE SCALE GENOMIC DNA]</scope>
    <source>
        <strain evidence="3">KA00182</strain>
    </source>
</reference>
<keyword evidence="3" id="KW-1185">Reference proteome</keyword>
<comment type="caution">
    <text evidence="2">The sequence shown here is derived from an EMBL/GenBank/DDBJ whole genome shotgun (WGS) entry which is preliminary data.</text>
</comment>
<dbReference type="PATRIC" id="fig|1588748.3.peg.378"/>
<evidence type="ECO:0000256" key="1">
    <source>
        <dbReference type="SAM" id="Phobius"/>
    </source>
</evidence>
<dbReference type="EMBL" id="LSDT01000011">
    <property type="protein sequence ID" value="KXB92595.1"/>
    <property type="molecule type" value="Genomic_DNA"/>
</dbReference>
<organism evidence="2 3">
    <name type="scientific">Megasphaera hutchinsoni</name>
    <dbReference type="NCBI Taxonomy" id="1588748"/>
    <lineage>
        <taxon>Bacteria</taxon>
        <taxon>Bacillati</taxon>
        <taxon>Bacillota</taxon>
        <taxon>Negativicutes</taxon>
        <taxon>Veillonellales</taxon>
        <taxon>Veillonellaceae</taxon>
        <taxon>Megasphaera</taxon>
    </lineage>
</organism>
<name>A0A134CK77_9FIRM</name>
<evidence type="ECO:0008006" key="4">
    <source>
        <dbReference type="Google" id="ProtNLM"/>
    </source>
</evidence>
<sequence length="194" mass="22191">MKKIGEQMKQNEFIDLLRHYFRNSDPADLKGILADCEEAFNKGKKKGISEEKICQKLGHPHNIYRLYMGEEINPEENAQLTYVNPYTPPTTPYAYNQTTPSTDKSQRFTSEHSGNIVGRILGRYIARLFYTLTGIAILFGIVWNMLPPYCLSEWLPLPKISLFTLIGAVLSFLFAGFTGSSLAYACRKRKRRLL</sequence>
<evidence type="ECO:0000313" key="2">
    <source>
        <dbReference type="EMBL" id="KXB92595.1"/>
    </source>
</evidence>
<keyword evidence="1" id="KW-0812">Transmembrane</keyword>
<dbReference type="AlphaFoldDB" id="A0A134CK77"/>
<dbReference type="STRING" id="1588748.HMPREF3182_00388"/>
<protein>
    <recommendedName>
        <fullName evidence="4">DUF1700 domain-containing protein</fullName>
    </recommendedName>
</protein>
<accession>A0A134CK77</accession>
<feature type="transmembrane region" description="Helical" evidence="1">
    <location>
        <begin position="128"/>
        <end position="146"/>
    </location>
</feature>
<gene>
    <name evidence="2" type="ORF">HMPREF3182_00388</name>
</gene>